<reference evidence="2 3" key="1">
    <citation type="journal article" date="2016" name="Appl. Environ. Microbiol.">
        <title>Lack of Overt Genome Reduction in the Bryostatin-Producing Bryozoan Symbiont "Candidatus Endobugula sertula".</title>
        <authorList>
            <person name="Miller I.J."/>
            <person name="Vanee N."/>
            <person name="Fong S.S."/>
            <person name="Lim-Fong G.E."/>
            <person name="Kwan J.C."/>
        </authorList>
    </citation>
    <scope>NUCLEOTIDE SEQUENCE [LARGE SCALE GENOMIC DNA]</scope>
    <source>
        <strain evidence="2">AB1-4</strain>
    </source>
</reference>
<proteinExistence type="inferred from homology"/>
<accession>A0A1D2QT62</accession>
<protein>
    <recommendedName>
        <fullName evidence="1">Anhydro-N-acetylmuramic acid kinase</fullName>
        <ecNumber evidence="1">2.7.1.170</ecNumber>
    </recommendedName>
    <alternativeName>
        <fullName evidence="1">AnhMurNAc kinase</fullName>
    </alternativeName>
</protein>
<evidence type="ECO:0000256" key="1">
    <source>
        <dbReference type="HAMAP-Rule" id="MF_01270"/>
    </source>
</evidence>
<dbReference type="GO" id="GO:0009254">
    <property type="term" value="P:peptidoglycan turnover"/>
    <property type="evidence" value="ECO:0007669"/>
    <property type="project" value="UniProtKB-UniRule"/>
</dbReference>
<keyword evidence="1" id="KW-0808">Transferase</keyword>
<comment type="caution">
    <text evidence="2">The sequence shown here is derived from an EMBL/GenBank/DDBJ whole genome shotgun (WGS) entry which is preliminary data.</text>
</comment>
<dbReference type="PANTHER" id="PTHR30605">
    <property type="entry name" value="ANHYDRO-N-ACETYLMURAMIC ACID KINASE"/>
    <property type="match status" value="1"/>
</dbReference>
<feature type="binding site" evidence="1">
    <location>
        <begin position="12"/>
        <end position="19"/>
    </location>
    <ligand>
        <name>ATP</name>
        <dbReference type="ChEBI" id="CHEBI:30616"/>
    </ligand>
</feature>
<dbReference type="Proteomes" id="UP000242502">
    <property type="component" value="Unassembled WGS sequence"/>
</dbReference>
<sequence>MSRQLYIGLMSGTSADSLDAALVDFSTLPLKVVNTYSLPIAKKTRNLIHQLAIAGNNEIAHLRQLDRETALLSCKVVRTLCQQANCQLQSIIAIGSHGQTIRHYPTKNHETGYSLQVGDPNIIAENLGVTTISDFRRRDIAAGGQGAPLAPAFHNAVFHSKNKDRIILNLGGIANITLLTKSGKVIGYDTGPANGLMDSWCQKHQGKPYDIDGKWASEGNTNNKLLEQLLAHPFFTQSFPKSTGREEYNLPWLEQEIASFKHTLKPEDIQATLLQLTVESIANAIEQHDQQASADLYLCGGGTHNPALFNALITRLKPRRLASTEALGISPDWVEAIAFAWLAKQTMDKAAGNLPAVTGANRDVILGGIYLG</sequence>
<dbReference type="GO" id="GO:0016301">
    <property type="term" value="F:kinase activity"/>
    <property type="evidence" value="ECO:0007669"/>
    <property type="project" value="UniProtKB-KW"/>
</dbReference>
<dbReference type="GO" id="GO:0016773">
    <property type="term" value="F:phosphotransferase activity, alcohol group as acceptor"/>
    <property type="evidence" value="ECO:0007669"/>
    <property type="project" value="UniProtKB-UniRule"/>
</dbReference>
<dbReference type="AlphaFoldDB" id="A0A1D2QT62"/>
<keyword evidence="1" id="KW-0067">ATP-binding</keyword>
<comment type="similarity">
    <text evidence="1">Belongs to the anhydro-N-acetylmuramic acid kinase family.</text>
</comment>
<dbReference type="UniPathway" id="UPA00544"/>
<comment type="pathway">
    <text evidence="1">Amino-sugar metabolism; 1,6-anhydro-N-acetylmuramate degradation.</text>
</comment>
<dbReference type="HAMAP" id="MF_01270">
    <property type="entry name" value="AnhMurNAc_kinase"/>
    <property type="match status" value="1"/>
</dbReference>
<dbReference type="InterPro" id="IPR005338">
    <property type="entry name" value="Anhydro_N_Ac-Mur_kinase"/>
</dbReference>
<comment type="pathway">
    <text evidence="1">Cell wall biogenesis; peptidoglycan recycling.</text>
</comment>
<dbReference type="CDD" id="cd24050">
    <property type="entry name" value="ASKHA_NBD_ANMK"/>
    <property type="match status" value="1"/>
</dbReference>
<dbReference type="GO" id="GO:0005524">
    <property type="term" value="F:ATP binding"/>
    <property type="evidence" value="ECO:0007669"/>
    <property type="project" value="UniProtKB-UniRule"/>
</dbReference>
<gene>
    <name evidence="1" type="primary">anmK</name>
    <name evidence="2" type="ORF">AB835_02005</name>
</gene>
<keyword evidence="1" id="KW-0119">Carbohydrate metabolism</keyword>
<organism evidence="2 3">
    <name type="scientific">Candidatus Endobugula sertula</name>
    <name type="common">Bugula neritina bacterial symbiont</name>
    <dbReference type="NCBI Taxonomy" id="62101"/>
    <lineage>
        <taxon>Bacteria</taxon>
        <taxon>Pseudomonadati</taxon>
        <taxon>Pseudomonadota</taxon>
        <taxon>Gammaproteobacteria</taxon>
        <taxon>Cellvibrionales</taxon>
        <taxon>Cellvibrionaceae</taxon>
        <taxon>Candidatus Endobugula</taxon>
    </lineage>
</organism>
<dbReference type="GO" id="GO:0006040">
    <property type="term" value="P:amino sugar metabolic process"/>
    <property type="evidence" value="ECO:0007669"/>
    <property type="project" value="InterPro"/>
</dbReference>
<name>A0A1D2QT62_9GAMM</name>
<dbReference type="GO" id="GO:0097175">
    <property type="term" value="P:1,6-anhydro-N-acetyl-beta-muramic acid catabolic process"/>
    <property type="evidence" value="ECO:0007669"/>
    <property type="project" value="UniProtKB-UniRule"/>
</dbReference>
<dbReference type="EMBL" id="MDLC01000005">
    <property type="protein sequence ID" value="ODS24743.1"/>
    <property type="molecule type" value="Genomic_DNA"/>
</dbReference>
<dbReference type="Pfam" id="PF03702">
    <property type="entry name" value="AnmK"/>
    <property type="match status" value="1"/>
</dbReference>
<dbReference type="EC" id="2.7.1.170" evidence="1"/>
<comment type="catalytic activity">
    <reaction evidence="1">
        <text>1,6-anhydro-N-acetyl-beta-muramate + ATP + H2O = N-acetyl-D-muramate 6-phosphate + ADP + H(+)</text>
        <dbReference type="Rhea" id="RHEA:24952"/>
        <dbReference type="ChEBI" id="CHEBI:15377"/>
        <dbReference type="ChEBI" id="CHEBI:15378"/>
        <dbReference type="ChEBI" id="CHEBI:30616"/>
        <dbReference type="ChEBI" id="CHEBI:58690"/>
        <dbReference type="ChEBI" id="CHEBI:58722"/>
        <dbReference type="ChEBI" id="CHEBI:456216"/>
        <dbReference type="EC" id="2.7.1.170"/>
    </reaction>
</comment>
<dbReference type="NCBIfam" id="NF007139">
    <property type="entry name" value="PRK09585.1-3"/>
    <property type="match status" value="1"/>
</dbReference>
<dbReference type="PANTHER" id="PTHR30605:SF0">
    <property type="entry name" value="ANHYDRO-N-ACETYLMURAMIC ACID KINASE"/>
    <property type="match status" value="1"/>
</dbReference>
<evidence type="ECO:0000313" key="2">
    <source>
        <dbReference type="EMBL" id="ODS24743.1"/>
    </source>
</evidence>
<keyword evidence="1" id="KW-0547">Nucleotide-binding</keyword>
<keyword evidence="1 2" id="KW-0418">Kinase</keyword>
<dbReference type="Gene3D" id="3.30.420.40">
    <property type="match status" value="2"/>
</dbReference>
<dbReference type="UniPathway" id="UPA00343"/>
<dbReference type="SUPFAM" id="SSF53067">
    <property type="entry name" value="Actin-like ATPase domain"/>
    <property type="match status" value="1"/>
</dbReference>
<dbReference type="InterPro" id="IPR043129">
    <property type="entry name" value="ATPase_NBD"/>
</dbReference>
<evidence type="ECO:0000313" key="3">
    <source>
        <dbReference type="Proteomes" id="UP000242502"/>
    </source>
</evidence>
<comment type="function">
    <text evidence="1">Catalyzes the specific phosphorylation of 1,6-anhydro-N-acetylmuramic acid (anhMurNAc) with the simultaneous cleavage of the 1,6-anhydro ring, generating MurNAc-6-P. Is required for the utilization of anhMurNAc either imported from the medium or derived from its own cell wall murein, and thus plays a role in cell wall recycling.</text>
</comment>
<dbReference type="STRING" id="62101.AB835_02005"/>